<reference evidence="7" key="1">
    <citation type="submission" date="2010-12" db="EMBL/GenBank/DDBJ databases">
        <title>Complete sequence of Bacillus cellulosilyticus DSM 2522.</title>
        <authorList>
            <consortium name="US DOE Joint Genome Institute"/>
            <person name="Lucas S."/>
            <person name="Copeland A."/>
            <person name="Lapidus A."/>
            <person name="Cheng J.-F."/>
            <person name="Bruce D."/>
            <person name="Goodwin L."/>
            <person name="Pitluck S."/>
            <person name="Chertkov O."/>
            <person name="Detter J.C."/>
            <person name="Han C."/>
            <person name="Tapia R."/>
            <person name="Land M."/>
            <person name="Hauser L."/>
            <person name="Jeffries C."/>
            <person name="Kyrpides N."/>
            <person name="Ivanova N."/>
            <person name="Mikhailova N."/>
            <person name="Brumm P."/>
            <person name="Mead D."/>
            <person name="Woyke T."/>
        </authorList>
    </citation>
    <scope>NUCLEOTIDE SEQUENCE [LARGE SCALE GENOMIC DNA]</scope>
    <source>
        <strain evidence="7">DSM 2522</strain>
    </source>
</reference>
<dbReference type="InterPro" id="IPR038010">
    <property type="entry name" value="YhfW_C"/>
</dbReference>
<accession>E6TY77</accession>
<dbReference type="GO" id="GO:0046872">
    <property type="term" value="F:metal ion binding"/>
    <property type="evidence" value="ECO:0007669"/>
    <property type="project" value="UniProtKB-KW"/>
</dbReference>
<dbReference type="InterPro" id="IPR036922">
    <property type="entry name" value="Rieske_2Fe-2S_sf"/>
</dbReference>
<dbReference type="GO" id="GO:0051537">
    <property type="term" value="F:2 iron, 2 sulfur cluster binding"/>
    <property type="evidence" value="ECO:0007669"/>
    <property type="project" value="UniProtKB-KW"/>
</dbReference>
<dbReference type="PANTHER" id="PTHR13847">
    <property type="entry name" value="SARCOSINE DEHYDROGENASE-RELATED"/>
    <property type="match status" value="1"/>
</dbReference>
<dbReference type="SUPFAM" id="SSF50022">
    <property type="entry name" value="ISP domain"/>
    <property type="match status" value="1"/>
</dbReference>
<evidence type="ECO:0000256" key="4">
    <source>
        <dbReference type="ARBA" id="ARBA00023014"/>
    </source>
</evidence>
<dbReference type="Pfam" id="PF01266">
    <property type="entry name" value="DAO"/>
    <property type="match status" value="1"/>
</dbReference>
<evidence type="ECO:0000256" key="1">
    <source>
        <dbReference type="ARBA" id="ARBA00022714"/>
    </source>
</evidence>
<dbReference type="Gene3D" id="2.102.10.10">
    <property type="entry name" value="Rieske [2Fe-2S] iron-sulphur domain"/>
    <property type="match status" value="1"/>
</dbReference>
<keyword evidence="1" id="KW-0001">2Fe-2S</keyword>
<dbReference type="GO" id="GO:0004497">
    <property type="term" value="F:monooxygenase activity"/>
    <property type="evidence" value="ECO:0007669"/>
    <property type="project" value="UniProtKB-ARBA"/>
</dbReference>
<dbReference type="InterPro" id="IPR005805">
    <property type="entry name" value="Rieske_Fe-S_prot_C"/>
</dbReference>
<dbReference type="Gene3D" id="3.50.50.60">
    <property type="entry name" value="FAD/NAD(P)-binding domain"/>
    <property type="match status" value="1"/>
</dbReference>
<dbReference type="PROSITE" id="PS51296">
    <property type="entry name" value="RIESKE"/>
    <property type="match status" value="1"/>
</dbReference>
<evidence type="ECO:0000313" key="7">
    <source>
        <dbReference type="EMBL" id="ADU32396.1"/>
    </source>
</evidence>
<dbReference type="InterPro" id="IPR036188">
    <property type="entry name" value="FAD/NAD-bd_sf"/>
</dbReference>
<dbReference type="SUPFAM" id="SSF51971">
    <property type="entry name" value="Nucleotide-binding domain"/>
    <property type="match status" value="1"/>
</dbReference>
<dbReference type="PRINTS" id="PR00162">
    <property type="entry name" value="RIESKE"/>
</dbReference>
<dbReference type="InterPro" id="IPR017941">
    <property type="entry name" value="Rieske_2Fe-2S"/>
</dbReference>
<dbReference type="FunFam" id="2.102.10.10:FF:000014">
    <property type="entry name" value="Oxidoreductase, FAD dependent"/>
    <property type="match status" value="1"/>
</dbReference>
<dbReference type="STRING" id="649639.Bcell_4169"/>
<dbReference type="RefSeq" id="WP_013490722.1">
    <property type="nucleotide sequence ID" value="NC_014829.1"/>
</dbReference>
<keyword evidence="3" id="KW-0408">Iron</keyword>
<dbReference type="CDD" id="cd03477">
    <property type="entry name" value="Rieske_YhfW_C"/>
    <property type="match status" value="1"/>
</dbReference>
<dbReference type="eggNOG" id="COG0723">
    <property type="taxonomic scope" value="Bacteria"/>
</dbReference>
<feature type="domain" description="Rieske" evidence="6">
    <location>
        <begin position="431"/>
        <end position="522"/>
    </location>
</feature>
<dbReference type="GO" id="GO:0005737">
    <property type="term" value="C:cytoplasm"/>
    <property type="evidence" value="ECO:0007669"/>
    <property type="project" value="TreeGrafter"/>
</dbReference>
<dbReference type="PANTHER" id="PTHR13847:SF274">
    <property type="entry name" value="RIESKE 2FE-2S IRON-SULFUR PROTEIN YHFW-RELATED"/>
    <property type="match status" value="1"/>
</dbReference>
<keyword evidence="4" id="KW-0411">Iron-sulfur</keyword>
<evidence type="ECO:0000259" key="6">
    <source>
        <dbReference type="PROSITE" id="PS51296"/>
    </source>
</evidence>
<evidence type="ECO:0000313" key="8">
    <source>
        <dbReference type="Proteomes" id="UP000001401"/>
    </source>
</evidence>
<dbReference type="InterPro" id="IPR006076">
    <property type="entry name" value="FAD-dep_OxRdtase"/>
</dbReference>
<evidence type="ECO:0000256" key="2">
    <source>
        <dbReference type="ARBA" id="ARBA00022723"/>
    </source>
</evidence>
<dbReference type="OrthoDB" id="9767869at2"/>
<dbReference type="HOGENOM" id="CLU_007884_15_1_9"/>
<evidence type="ECO:0000256" key="5">
    <source>
        <dbReference type="ARBA" id="ARBA00023157"/>
    </source>
</evidence>
<organism evidence="7 8">
    <name type="scientific">Evansella cellulosilytica (strain ATCC 21833 / DSM 2522 / FERM P-1141 / JCM 9156 / N-4)</name>
    <name type="common">Bacillus cellulosilyticus</name>
    <dbReference type="NCBI Taxonomy" id="649639"/>
    <lineage>
        <taxon>Bacteria</taxon>
        <taxon>Bacillati</taxon>
        <taxon>Bacillota</taxon>
        <taxon>Bacilli</taxon>
        <taxon>Bacillales</taxon>
        <taxon>Bacillaceae</taxon>
        <taxon>Evansella</taxon>
    </lineage>
</organism>
<sequence>MEKNYEGLPQYPESYWLDSTNRPSFHPLKENKHFDIVIVGGGIAGITTGYLLSQEGLKVAILEATQIFNGTTGHTTAKVTAQHNLLYDELIEHFGEGFAKTYYESNMNAVGFIRNFIESHQLQCDFQEKDAVLYGAEAKSVRKLEKEYAAYQKLGIPSELTDTVPFGVRVEKALVMKNQAQFHPLQYLGKMVDEFLANGGEIFEGTVATSIMTESQTGEDRLHVETQDGHFVSCHKVMACTHFPFYEGEGYYFMRMHPERSYIVAAKPNGNMDHLTGMYLSVDSPSRSVRTVTINGETHLLLAGDGHKTGQGEPEMKHYEALKKFGEDVFQVTSFPYRWSAQDLYTQDNVPYIGPVSANETNIFVATGFRKWGMSSSTVAAHILRDYALEKDTPEMEVYSTERFHADPSLKHFFKENLNVAKHFLKGKLDQRHQAPDKIQRGEAGIIHINGSRAGAYRDEKGTLHCVDTTCTHMGCEVEWNGGERTWDCPCHGSRFTFDGDVVEGPAKKGLRKVSPEEETLS</sequence>
<evidence type="ECO:0000256" key="3">
    <source>
        <dbReference type="ARBA" id="ARBA00023004"/>
    </source>
</evidence>
<dbReference type="Proteomes" id="UP000001401">
    <property type="component" value="Chromosome"/>
</dbReference>
<dbReference type="GO" id="GO:0016020">
    <property type="term" value="C:membrane"/>
    <property type="evidence" value="ECO:0007669"/>
    <property type="project" value="InterPro"/>
</dbReference>
<dbReference type="GO" id="GO:0016705">
    <property type="term" value="F:oxidoreductase activity, acting on paired donors, with incorporation or reduction of molecular oxygen"/>
    <property type="evidence" value="ECO:0007669"/>
    <property type="project" value="UniProtKB-ARBA"/>
</dbReference>
<keyword evidence="2" id="KW-0479">Metal-binding</keyword>
<dbReference type="AlphaFoldDB" id="E6TY77"/>
<keyword evidence="8" id="KW-1185">Reference proteome</keyword>
<gene>
    <name evidence="7" type="ordered locus">Bcell_4169</name>
</gene>
<dbReference type="KEGG" id="bco:Bcell_4169"/>
<protein>
    <submittedName>
        <fullName evidence="7">FAD dependent oxidoreductase</fullName>
    </submittedName>
</protein>
<keyword evidence="5" id="KW-1015">Disulfide bond</keyword>
<dbReference type="EMBL" id="CP002394">
    <property type="protein sequence ID" value="ADU32396.1"/>
    <property type="molecule type" value="Genomic_DNA"/>
</dbReference>
<dbReference type="Pfam" id="PF00355">
    <property type="entry name" value="Rieske"/>
    <property type="match status" value="1"/>
</dbReference>
<proteinExistence type="predicted"/>
<dbReference type="eggNOG" id="COG0665">
    <property type="taxonomic scope" value="Bacteria"/>
</dbReference>
<dbReference type="Gene3D" id="3.30.9.10">
    <property type="entry name" value="D-Amino Acid Oxidase, subunit A, domain 2"/>
    <property type="match status" value="1"/>
</dbReference>
<name>E6TY77_EVAC2</name>